<accession>A0AAT9JU15</accession>
<organism evidence="2">
    <name type="scientific">Synechococcus elongatus PCC 11802</name>
    <dbReference type="NCBI Taxonomy" id="2283154"/>
    <lineage>
        <taxon>Bacteria</taxon>
        <taxon>Bacillati</taxon>
        <taxon>Cyanobacteriota</taxon>
        <taxon>Cyanophyceae</taxon>
        <taxon>Synechococcales</taxon>
        <taxon>Synechococcaceae</taxon>
        <taxon>Synechococcus</taxon>
    </lineage>
</organism>
<dbReference type="AlphaFoldDB" id="A0AAT9JU15"/>
<dbReference type="RefSeq" id="WP_208677537.1">
    <property type="nucleotide sequence ID" value="NZ_CP034671.2"/>
</dbReference>
<protein>
    <recommendedName>
        <fullName evidence="1">VapC45 PIN like domain-containing protein</fullName>
    </recommendedName>
</protein>
<feature type="domain" description="VapC45 PIN like" evidence="1">
    <location>
        <begin position="7"/>
        <end position="85"/>
    </location>
</feature>
<reference evidence="2" key="1">
    <citation type="submission" date="2024-01" db="EMBL/GenBank/DDBJ databases">
        <title>Synechococcus elongatus PCC 11802, a close yet different native of Synechococcus elongatus PCC 11801.</title>
        <authorList>
            <person name="Jaiswal D."/>
            <person name="Sengupta A."/>
            <person name="Sengupta S."/>
            <person name="Pakrasi H.B."/>
            <person name="Wangikar P."/>
        </authorList>
    </citation>
    <scope>NUCLEOTIDE SEQUENCE</scope>
    <source>
        <strain evidence="2">PCC 11802</strain>
    </source>
</reference>
<dbReference type="EMBL" id="CP034671">
    <property type="protein sequence ID" value="QFZ91274.2"/>
    <property type="molecule type" value="Genomic_DNA"/>
</dbReference>
<sequence>MTPASPPTFVIDRCLGKAVKNALLSVGARVEHLDDHFSPEAKDHEWLPVVGDRGWVVLTKDGAIGINALESRAIAHAGAKVFILVSGNLNRQQMADLFIGVLPKLEKFNLGNQAPFIAKVYKDGRVELWKNRTQLLKLLKRSTSVI</sequence>
<gene>
    <name evidence="2" type="ORF">EKO22_01720</name>
</gene>
<dbReference type="InterPro" id="IPR041375">
    <property type="entry name" value="VapC45_PIN-like"/>
</dbReference>
<dbReference type="Pfam" id="PF18478">
    <property type="entry name" value="PIN_10"/>
    <property type="match status" value="1"/>
</dbReference>
<proteinExistence type="predicted"/>
<name>A0AAT9JU15_SYNEL</name>
<evidence type="ECO:0000313" key="2">
    <source>
        <dbReference type="EMBL" id="QFZ91274.2"/>
    </source>
</evidence>
<evidence type="ECO:0000259" key="1">
    <source>
        <dbReference type="Pfam" id="PF18478"/>
    </source>
</evidence>